<dbReference type="RefSeq" id="WP_116006602.1">
    <property type="nucleotide sequence ID" value="NZ_QUOU01000001.1"/>
</dbReference>
<dbReference type="SUPFAM" id="SSF54427">
    <property type="entry name" value="NTF2-like"/>
    <property type="match status" value="1"/>
</dbReference>
<protein>
    <recommendedName>
        <fullName evidence="3">Nuclear transport factor 2 family protein</fullName>
    </recommendedName>
</protein>
<dbReference type="AlphaFoldDB" id="A0A3E0TLP8"/>
<comment type="caution">
    <text evidence="1">The sequence shown here is derived from an EMBL/GenBank/DDBJ whole genome shotgun (WGS) entry which is preliminary data.</text>
</comment>
<dbReference type="EMBL" id="QUOU01000001">
    <property type="protein sequence ID" value="REL25471.1"/>
    <property type="molecule type" value="Genomic_DNA"/>
</dbReference>
<dbReference type="OrthoDB" id="5732224at2"/>
<sequence length="171" mass="19990">MARLPVWLTLTLLLSSLLIENKALADHRAPADARQQSPSQVEQAIKRAVLDYIESQIQVKPELMARGLDKALAKRTYWRDKAGNEKIVETSHDFMVELANWYNKKGDKFSANPRIEIDIYDIDQRVASVKLTVDKWIDYMHLYQNDQGQWKVLNVLWQYHDTNKHQSKARQ</sequence>
<evidence type="ECO:0000313" key="2">
    <source>
        <dbReference type="Proteomes" id="UP000256478"/>
    </source>
</evidence>
<dbReference type="Pfam" id="PF12893">
    <property type="entry name" value="Lumazine_bd_2"/>
    <property type="match status" value="1"/>
</dbReference>
<gene>
    <name evidence="1" type="ORF">DXX93_02170</name>
</gene>
<name>A0A3E0TLP8_9GAMM</name>
<dbReference type="Proteomes" id="UP000256478">
    <property type="component" value="Unassembled WGS sequence"/>
</dbReference>
<reference evidence="1 2" key="1">
    <citation type="submission" date="2018-08" db="EMBL/GenBank/DDBJ databases">
        <title>Thalassotalea euphylliae genome.</title>
        <authorList>
            <person name="Summers S."/>
            <person name="Rice S.A."/>
            <person name="Freckelton M.L."/>
            <person name="Nedved B.T."/>
            <person name="Hadfield M.G."/>
        </authorList>
    </citation>
    <scope>NUCLEOTIDE SEQUENCE [LARGE SCALE GENOMIC DNA]</scope>
    <source>
        <strain evidence="1 2">H1</strain>
    </source>
</reference>
<evidence type="ECO:0008006" key="3">
    <source>
        <dbReference type="Google" id="ProtNLM"/>
    </source>
</evidence>
<accession>A0A3E0TLP8</accession>
<proteinExistence type="predicted"/>
<dbReference type="InterPro" id="IPR039437">
    <property type="entry name" value="FrzH/put_lumazine-bd"/>
</dbReference>
<organism evidence="1 2">
    <name type="scientific">Thalassotalea euphylliae</name>
    <dbReference type="NCBI Taxonomy" id="1655234"/>
    <lineage>
        <taxon>Bacteria</taxon>
        <taxon>Pseudomonadati</taxon>
        <taxon>Pseudomonadota</taxon>
        <taxon>Gammaproteobacteria</taxon>
        <taxon>Alteromonadales</taxon>
        <taxon>Colwelliaceae</taxon>
        <taxon>Thalassotalea</taxon>
    </lineage>
</organism>
<evidence type="ECO:0000313" key="1">
    <source>
        <dbReference type="EMBL" id="REL25471.1"/>
    </source>
</evidence>
<dbReference type="Gene3D" id="3.10.450.50">
    <property type="match status" value="1"/>
</dbReference>
<dbReference type="InterPro" id="IPR032710">
    <property type="entry name" value="NTF2-like_dom_sf"/>
</dbReference>